<dbReference type="InterPro" id="IPR011009">
    <property type="entry name" value="Kinase-like_dom_sf"/>
</dbReference>
<dbReference type="GO" id="GO:0005524">
    <property type="term" value="F:ATP binding"/>
    <property type="evidence" value="ECO:0007669"/>
    <property type="project" value="InterPro"/>
</dbReference>
<gene>
    <name evidence="2" type="ORF">M427DRAFT_62344</name>
</gene>
<evidence type="ECO:0000259" key="1">
    <source>
        <dbReference type="PROSITE" id="PS50011"/>
    </source>
</evidence>
<accession>A0A139A0R9</accession>
<feature type="domain" description="Protein kinase" evidence="1">
    <location>
        <begin position="1"/>
        <end position="62"/>
    </location>
</feature>
<protein>
    <recommendedName>
        <fullName evidence="1">Protein kinase domain-containing protein</fullName>
    </recommendedName>
</protein>
<evidence type="ECO:0000313" key="2">
    <source>
        <dbReference type="EMBL" id="KXS10370.1"/>
    </source>
</evidence>
<reference evidence="2 3" key="1">
    <citation type="journal article" date="2015" name="Genome Biol. Evol.">
        <title>Phylogenomic analyses indicate that early fungi evolved digesting cell walls of algal ancestors of land plants.</title>
        <authorList>
            <person name="Chang Y."/>
            <person name="Wang S."/>
            <person name="Sekimoto S."/>
            <person name="Aerts A.L."/>
            <person name="Choi C."/>
            <person name="Clum A."/>
            <person name="LaButti K.M."/>
            <person name="Lindquist E.A."/>
            <person name="Yee Ngan C."/>
            <person name="Ohm R.A."/>
            <person name="Salamov A.A."/>
            <person name="Grigoriev I.V."/>
            <person name="Spatafora J.W."/>
            <person name="Berbee M.L."/>
        </authorList>
    </citation>
    <scope>NUCLEOTIDE SEQUENCE [LARGE SCALE GENOMIC DNA]</scope>
    <source>
        <strain evidence="2 3">JEL478</strain>
    </source>
</reference>
<dbReference type="SUPFAM" id="SSF56112">
    <property type="entry name" value="Protein kinase-like (PK-like)"/>
    <property type="match status" value="1"/>
</dbReference>
<name>A0A139A0R9_GONPJ</name>
<dbReference type="Gene3D" id="1.10.510.10">
    <property type="entry name" value="Transferase(Phosphotransferase) domain 1"/>
    <property type="match status" value="1"/>
</dbReference>
<dbReference type="PROSITE" id="PS50011">
    <property type="entry name" value="PROTEIN_KINASE_DOM"/>
    <property type="match status" value="1"/>
</dbReference>
<keyword evidence="3" id="KW-1185">Reference proteome</keyword>
<dbReference type="InterPro" id="IPR000719">
    <property type="entry name" value="Prot_kinase_dom"/>
</dbReference>
<dbReference type="EMBL" id="KQ965827">
    <property type="protein sequence ID" value="KXS10370.1"/>
    <property type="molecule type" value="Genomic_DNA"/>
</dbReference>
<dbReference type="AlphaFoldDB" id="A0A139A0R9"/>
<organism evidence="2 3">
    <name type="scientific">Gonapodya prolifera (strain JEL478)</name>
    <name type="common">Monoblepharis prolifera</name>
    <dbReference type="NCBI Taxonomy" id="1344416"/>
    <lineage>
        <taxon>Eukaryota</taxon>
        <taxon>Fungi</taxon>
        <taxon>Fungi incertae sedis</taxon>
        <taxon>Chytridiomycota</taxon>
        <taxon>Chytridiomycota incertae sedis</taxon>
        <taxon>Monoblepharidomycetes</taxon>
        <taxon>Monoblepharidales</taxon>
        <taxon>Gonapodyaceae</taxon>
        <taxon>Gonapodya</taxon>
    </lineage>
</organism>
<sequence length="62" mass="7099">MSPERLRGDGTTEQDDVYAFAMIIYSMLSDVEPFYELTLQSSTTFSRLSATLRIDAPNYQRV</sequence>
<dbReference type="Proteomes" id="UP000070544">
    <property type="component" value="Unassembled WGS sequence"/>
</dbReference>
<dbReference type="OrthoDB" id="2403434at2759"/>
<dbReference type="GO" id="GO:0004672">
    <property type="term" value="F:protein kinase activity"/>
    <property type="evidence" value="ECO:0007669"/>
    <property type="project" value="InterPro"/>
</dbReference>
<evidence type="ECO:0000313" key="3">
    <source>
        <dbReference type="Proteomes" id="UP000070544"/>
    </source>
</evidence>
<proteinExistence type="predicted"/>